<sequence length="117" mass="13099">MATQVAGYTVLQTTNLNFSVDEAITQATHSATFLSEMLQMLEPNQAKSNETAHDTYNECIKLKDFISEKLWAVSDNDRITLMQGAVDSLQHVCNQYELLVKSVDQEAGDWEIVDIAN</sequence>
<dbReference type="GO" id="GO:0043130">
    <property type="term" value="F:ubiquitin binding"/>
    <property type="evidence" value="ECO:0007669"/>
    <property type="project" value="InterPro"/>
</dbReference>
<accession>A0A8H7VCH9</accession>
<dbReference type="OrthoDB" id="2364331at2759"/>
<reference evidence="1 2" key="1">
    <citation type="submission" date="2020-12" db="EMBL/GenBank/DDBJ databases">
        <title>Metabolic potential, ecology and presence of endohyphal bacteria is reflected in genomic diversity of Mucoromycotina.</title>
        <authorList>
            <person name="Muszewska A."/>
            <person name="Okrasinska A."/>
            <person name="Steczkiewicz K."/>
            <person name="Drgas O."/>
            <person name="Orlowska M."/>
            <person name="Perlinska-Lenart U."/>
            <person name="Aleksandrzak-Piekarczyk T."/>
            <person name="Szatraj K."/>
            <person name="Zielenkiewicz U."/>
            <person name="Pilsyk S."/>
            <person name="Malc E."/>
            <person name="Mieczkowski P."/>
            <person name="Kruszewska J.S."/>
            <person name="Biernat P."/>
            <person name="Pawlowska J."/>
        </authorList>
    </citation>
    <scope>NUCLEOTIDE SEQUENCE [LARGE SCALE GENOMIC DNA]</scope>
    <source>
        <strain evidence="1 2">CBS 142.35</strain>
    </source>
</reference>
<organism evidence="1 2">
    <name type="scientific">Circinella minor</name>
    <dbReference type="NCBI Taxonomy" id="1195481"/>
    <lineage>
        <taxon>Eukaryota</taxon>
        <taxon>Fungi</taxon>
        <taxon>Fungi incertae sedis</taxon>
        <taxon>Mucoromycota</taxon>
        <taxon>Mucoromycotina</taxon>
        <taxon>Mucoromycetes</taxon>
        <taxon>Mucorales</taxon>
        <taxon>Lichtheimiaceae</taxon>
        <taxon>Circinella</taxon>
    </lineage>
</organism>
<feature type="non-terminal residue" evidence="1">
    <location>
        <position position="117"/>
    </location>
</feature>
<dbReference type="SUPFAM" id="SSF89009">
    <property type="entry name" value="GAT-like domain"/>
    <property type="match status" value="1"/>
</dbReference>
<dbReference type="Gene3D" id="1.20.58.160">
    <property type="match status" value="1"/>
</dbReference>
<name>A0A8H7VCH9_9FUNG</name>
<protein>
    <submittedName>
        <fullName evidence="1">Uncharacterized protein</fullName>
    </submittedName>
</protein>
<gene>
    <name evidence="1" type="ORF">INT45_003659</name>
</gene>
<dbReference type="Proteomes" id="UP000646827">
    <property type="component" value="Unassembled WGS sequence"/>
</dbReference>
<proteinExistence type="predicted"/>
<keyword evidence="2" id="KW-1185">Reference proteome</keyword>
<dbReference type="EMBL" id="JAEPRB010000654">
    <property type="protein sequence ID" value="KAG2213757.1"/>
    <property type="molecule type" value="Genomic_DNA"/>
</dbReference>
<comment type="caution">
    <text evidence="1">The sequence shown here is derived from an EMBL/GenBank/DDBJ whole genome shotgun (WGS) entry which is preliminary data.</text>
</comment>
<dbReference type="GO" id="GO:0035091">
    <property type="term" value="F:phosphatidylinositol binding"/>
    <property type="evidence" value="ECO:0007669"/>
    <property type="project" value="InterPro"/>
</dbReference>
<evidence type="ECO:0000313" key="1">
    <source>
        <dbReference type="EMBL" id="KAG2213757.1"/>
    </source>
</evidence>
<evidence type="ECO:0000313" key="2">
    <source>
        <dbReference type="Proteomes" id="UP000646827"/>
    </source>
</evidence>
<dbReference type="AlphaFoldDB" id="A0A8H7VCH9"/>
<dbReference type="InterPro" id="IPR038425">
    <property type="entry name" value="GAT_sf"/>
</dbReference>